<evidence type="ECO:0000256" key="2">
    <source>
        <dbReference type="ARBA" id="ARBA00001946"/>
    </source>
</evidence>
<dbReference type="SUPFAM" id="SSF55811">
    <property type="entry name" value="Nudix"/>
    <property type="match status" value="1"/>
</dbReference>
<keyword evidence="9" id="KW-1185">Reference proteome</keyword>
<comment type="caution">
    <text evidence="8">The sequence shown here is derived from an EMBL/GenBank/DDBJ whole genome shotgun (WGS) entry which is preliminary data.</text>
</comment>
<dbReference type="Proteomes" id="UP001230685">
    <property type="component" value="Unassembled WGS sequence"/>
</dbReference>
<reference evidence="8 9" key="1">
    <citation type="submission" date="2023-07" db="EMBL/GenBank/DDBJ databases">
        <authorList>
            <person name="Kim M.K."/>
        </authorList>
    </citation>
    <scope>NUCLEOTIDE SEQUENCE [LARGE SCALE GENOMIC DNA]</scope>
    <source>
        <strain evidence="8 9">KR1UV-12</strain>
    </source>
</reference>
<dbReference type="CDD" id="cd18870">
    <property type="entry name" value="NUDIX_AcylCoAdiphos_Nudt19"/>
    <property type="match status" value="1"/>
</dbReference>
<sequence>MTPSDPIPAATVVILRDRVDGPPEMLMVERARTLAFAGGALVFPGGRVDPGDRALGGDDETAARVAAIRETLEETGVAIGLDPLPPPATLAAIRAALHTGGDFGTLLAGAGIAIRPDLLIPFARWLPSHPLTRVFDTRFYLARLPEDAPAASVDHTENVRLLWTTAAGVIAEAAAGRATLIFPTLRNLERLARFASHAEAVADAEAYPVRTITPFTAVVDGVEHLCIPDDLGYPVVSVPLDREARG</sequence>
<evidence type="ECO:0000313" key="8">
    <source>
        <dbReference type="EMBL" id="MDP1025835.1"/>
    </source>
</evidence>
<evidence type="ECO:0000256" key="4">
    <source>
        <dbReference type="ARBA" id="ARBA00022801"/>
    </source>
</evidence>
<dbReference type="InterPro" id="IPR015797">
    <property type="entry name" value="NUDIX_hydrolase-like_dom_sf"/>
</dbReference>
<accession>A0ABT9EG69</accession>
<evidence type="ECO:0000256" key="6">
    <source>
        <dbReference type="ARBA" id="ARBA00023211"/>
    </source>
</evidence>
<keyword evidence="4" id="KW-0378">Hydrolase</keyword>
<dbReference type="InterPro" id="IPR000086">
    <property type="entry name" value="NUDIX_hydrolase_dom"/>
</dbReference>
<dbReference type="Gene3D" id="3.90.79.10">
    <property type="entry name" value="Nucleoside Triphosphate Pyrophosphohydrolase"/>
    <property type="match status" value="1"/>
</dbReference>
<proteinExistence type="predicted"/>
<evidence type="ECO:0000256" key="3">
    <source>
        <dbReference type="ARBA" id="ARBA00022723"/>
    </source>
</evidence>
<gene>
    <name evidence="8" type="ORF">Q5H91_01275</name>
</gene>
<evidence type="ECO:0000256" key="1">
    <source>
        <dbReference type="ARBA" id="ARBA00001936"/>
    </source>
</evidence>
<comment type="cofactor">
    <cofactor evidence="1">
        <name>Mn(2+)</name>
        <dbReference type="ChEBI" id="CHEBI:29035"/>
    </cofactor>
</comment>
<dbReference type="Pfam" id="PF00293">
    <property type="entry name" value="NUDIX"/>
    <property type="match status" value="1"/>
</dbReference>
<feature type="domain" description="Nudix hydrolase" evidence="7">
    <location>
        <begin position="6"/>
        <end position="189"/>
    </location>
</feature>
<evidence type="ECO:0000313" key="9">
    <source>
        <dbReference type="Proteomes" id="UP001230685"/>
    </source>
</evidence>
<keyword evidence="3" id="KW-0479">Metal-binding</keyword>
<keyword evidence="5" id="KW-0460">Magnesium</keyword>
<protein>
    <submittedName>
        <fullName evidence="8">NUDIX domain-containing protein</fullName>
    </submittedName>
</protein>
<name>A0ABT9EG69_9SPHN</name>
<dbReference type="RefSeq" id="WP_305171416.1">
    <property type="nucleotide sequence ID" value="NZ_JAUUDS010000001.1"/>
</dbReference>
<dbReference type="EMBL" id="JAUUDS010000001">
    <property type="protein sequence ID" value="MDP1025835.1"/>
    <property type="molecule type" value="Genomic_DNA"/>
</dbReference>
<dbReference type="PROSITE" id="PS51462">
    <property type="entry name" value="NUDIX"/>
    <property type="match status" value="1"/>
</dbReference>
<comment type="cofactor">
    <cofactor evidence="2">
        <name>Mg(2+)</name>
        <dbReference type="ChEBI" id="CHEBI:18420"/>
    </cofactor>
</comment>
<evidence type="ECO:0000256" key="5">
    <source>
        <dbReference type="ARBA" id="ARBA00022842"/>
    </source>
</evidence>
<dbReference type="PANTHER" id="PTHR12318:SF0">
    <property type="entry name" value="ACYL-COENZYME A DIPHOSPHATASE NUDT19"/>
    <property type="match status" value="1"/>
</dbReference>
<organism evidence="8 9">
    <name type="scientific">Sphingomonas aurea</name>
    <dbReference type="NCBI Taxonomy" id="3063994"/>
    <lineage>
        <taxon>Bacteria</taxon>
        <taxon>Pseudomonadati</taxon>
        <taxon>Pseudomonadota</taxon>
        <taxon>Alphaproteobacteria</taxon>
        <taxon>Sphingomonadales</taxon>
        <taxon>Sphingomonadaceae</taxon>
        <taxon>Sphingomonas</taxon>
    </lineage>
</organism>
<dbReference type="PANTHER" id="PTHR12318">
    <property type="entry name" value="TESTOSTERONE-REGULATED PROTEIN RP2"/>
    <property type="match status" value="1"/>
</dbReference>
<evidence type="ECO:0000259" key="7">
    <source>
        <dbReference type="PROSITE" id="PS51462"/>
    </source>
</evidence>
<keyword evidence="6" id="KW-0464">Manganese</keyword>
<dbReference type="InterPro" id="IPR039121">
    <property type="entry name" value="NUDT19"/>
</dbReference>